<evidence type="ECO:0000256" key="2">
    <source>
        <dbReference type="ARBA" id="ARBA00020570"/>
    </source>
</evidence>
<dbReference type="PANTHER" id="PTHR45663">
    <property type="entry name" value="GEO12009P1"/>
    <property type="match status" value="1"/>
</dbReference>
<dbReference type="SUPFAM" id="SSF52833">
    <property type="entry name" value="Thioredoxin-like"/>
    <property type="match status" value="1"/>
</dbReference>
<keyword evidence="13" id="KW-1185">Reference proteome</keyword>
<keyword evidence="6 10" id="KW-0676">Redox-active center</keyword>
<keyword evidence="4" id="KW-0249">Electron transport</keyword>
<evidence type="ECO:0000313" key="12">
    <source>
        <dbReference type="EMBL" id="ASW43612.1"/>
    </source>
</evidence>
<dbReference type="GO" id="GO:0045454">
    <property type="term" value="P:cell redox homeostasis"/>
    <property type="evidence" value="ECO:0007669"/>
    <property type="project" value="TreeGrafter"/>
</dbReference>
<sequence>MIKDLNAKDFETEVLKNNGLVVVDFWANWCGPCKMMAPVLESVSEEFKEVSFTKVDVDQNGALADQYDILSIPTLLIFKDGNFLDKLVGFTPKEVLIEKIKKNL</sequence>
<evidence type="ECO:0000256" key="8">
    <source>
        <dbReference type="PIRNR" id="PIRNR000077"/>
    </source>
</evidence>
<evidence type="ECO:0000256" key="9">
    <source>
        <dbReference type="PIRSR" id="PIRSR000077-1"/>
    </source>
</evidence>
<feature type="site" description="Contributes to redox potential value" evidence="9">
    <location>
        <position position="32"/>
    </location>
</feature>
<feature type="active site" description="Nucleophile" evidence="9">
    <location>
        <position position="33"/>
    </location>
</feature>
<evidence type="ECO:0000256" key="4">
    <source>
        <dbReference type="ARBA" id="ARBA00022982"/>
    </source>
</evidence>
<evidence type="ECO:0000256" key="1">
    <source>
        <dbReference type="ARBA" id="ARBA00008987"/>
    </source>
</evidence>
<dbReference type="CDD" id="cd02947">
    <property type="entry name" value="TRX_family"/>
    <property type="match status" value="1"/>
</dbReference>
<accession>A0A343JDK4</accession>
<feature type="disulfide bond" description="Redox-active" evidence="10">
    <location>
        <begin position="30"/>
        <end position="33"/>
    </location>
</feature>
<keyword evidence="3" id="KW-0813">Transport</keyword>
<dbReference type="InterPro" id="IPR005746">
    <property type="entry name" value="Thioredoxin"/>
</dbReference>
<dbReference type="Pfam" id="PF00085">
    <property type="entry name" value="Thioredoxin"/>
    <property type="match status" value="1"/>
</dbReference>
<protein>
    <recommendedName>
        <fullName evidence="2 7">Thioredoxin</fullName>
    </recommendedName>
</protein>
<feature type="site" description="Deprotonates C-terminal active site Cys" evidence="9">
    <location>
        <position position="24"/>
    </location>
</feature>
<dbReference type="KEGG" id="cia:BEN51_08985"/>
<dbReference type="PRINTS" id="PR00421">
    <property type="entry name" value="THIOREDOXIN"/>
</dbReference>
<dbReference type="PROSITE" id="PS00194">
    <property type="entry name" value="THIOREDOXIN_1"/>
    <property type="match status" value="1"/>
</dbReference>
<evidence type="ECO:0000256" key="3">
    <source>
        <dbReference type="ARBA" id="ARBA00022448"/>
    </source>
</evidence>
<dbReference type="Proteomes" id="UP000264883">
    <property type="component" value="Chromosome"/>
</dbReference>
<dbReference type="Gene3D" id="3.40.30.10">
    <property type="entry name" value="Glutaredoxin"/>
    <property type="match status" value="1"/>
</dbReference>
<evidence type="ECO:0000259" key="11">
    <source>
        <dbReference type="PROSITE" id="PS51352"/>
    </source>
</evidence>
<feature type="active site" description="Nucleophile" evidence="9">
    <location>
        <position position="30"/>
    </location>
</feature>
<dbReference type="AlphaFoldDB" id="A0A343JDK4"/>
<gene>
    <name evidence="12" type="ORF">BEN51_08985</name>
</gene>
<organism evidence="12 13">
    <name type="scientific">Clostridium isatidis</name>
    <dbReference type="NCBI Taxonomy" id="182773"/>
    <lineage>
        <taxon>Bacteria</taxon>
        <taxon>Bacillati</taxon>
        <taxon>Bacillota</taxon>
        <taxon>Clostridia</taxon>
        <taxon>Eubacteriales</taxon>
        <taxon>Clostridiaceae</taxon>
        <taxon>Clostridium</taxon>
    </lineage>
</organism>
<dbReference type="PROSITE" id="PS51352">
    <property type="entry name" value="THIOREDOXIN_2"/>
    <property type="match status" value="1"/>
</dbReference>
<evidence type="ECO:0000313" key="13">
    <source>
        <dbReference type="Proteomes" id="UP000264883"/>
    </source>
</evidence>
<dbReference type="GO" id="GO:0015035">
    <property type="term" value="F:protein-disulfide reductase activity"/>
    <property type="evidence" value="ECO:0007669"/>
    <property type="project" value="UniProtKB-UniRule"/>
</dbReference>
<name>A0A343JDK4_9CLOT</name>
<evidence type="ECO:0000256" key="5">
    <source>
        <dbReference type="ARBA" id="ARBA00023157"/>
    </source>
</evidence>
<dbReference type="EMBL" id="CP016786">
    <property type="protein sequence ID" value="ASW43612.1"/>
    <property type="molecule type" value="Genomic_DNA"/>
</dbReference>
<comment type="similarity">
    <text evidence="1 8">Belongs to the thioredoxin family.</text>
</comment>
<feature type="domain" description="Thioredoxin" evidence="11">
    <location>
        <begin position="1"/>
        <end position="104"/>
    </location>
</feature>
<feature type="site" description="Contributes to redox potential value" evidence="9">
    <location>
        <position position="31"/>
    </location>
</feature>
<dbReference type="GO" id="GO:0005829">
    <property type="term" value="C:cytosol"/>
    <property type="evidence" value="ECO:0007669"/>
    <property type="project" value="TreeGrafter"/>
</dbReference>
<dbReference type="OrthoDB" id="9790390at2"/>
<reference evidence="12 13" key="1">
    <citation type="submission" date="2016-08" db="EMBL/GenBank/DDBJ databases">
        <title>Complete Genome Sequence Of The Indigo Reducing Clostridium isatidis DSM15098.</title>
        <authorList>
            <person name="Little G.T."/>
            <person name="Minton N.P."/>
        </authorList>
    </citation>
    <scope>NUCLEOTIDE SEQUENCE [LARGE SCALE GENOMIC DNA]</scope>
    <source>
        <strain evidence="12 13">DSM 15098</strain>
    </source>
</reference>
<dbReference type="FunFam" id="3.40.30.10:FF:000001">
    <property type="entry name" value="Thioredoxin"/>
    <property type="match status" value="1"/>
</dbReference>
<dbReference type="InterPro" id="IPR017937">
    <property type="entry name" value="Thioredoxin_CS"/>
</dbReference>
<dbReference type="PANTHER" id="PTHR45663:SF11">
    <property type="entry name" value="GEO12009P1"/>
    <property type="match status" value="1"/>
</dbReference>
<dbReference type="InterPro" id="IPR013766">
    <property type="entry name" value="Thioredoxin_domain"/>
</dbReference>
<evidence type="ECO:0000256" key="10">
    <source>
        <dbReference type="PIRSR" id="PIRSR000077-4"/>
    </source>
</evidence>
<proteinExistence type="inferred from homology"/>
<dbReference type="InterPro" id="IPR036249">
    <property type="entry name" value="Thioredoxin-like_sf"/>
</dbReference>
<keyword evidence="5 10" id="KW-1015">Disulfide bond</keyword>
<dbReference type="NCBIfam" id="TIGR01068">
    <property type="entry name" value="thioredoxin"/>
    <property type="match status" value="1"/>
</dbReference>
<evidence type="ECO:0000256" key="6">
    <source>
        <dbReference type="ARBA" id="ARBA00023284"/>
    </source>
</evidence>
<evidence type="ECO:0000256" key="7">
    <source>
        <dbReference type="NCBIfam" id="TIGR01068"/>
    </source>
</evidence>
<dbReference type="PIRSF" id="PIRSF000077">
    <property type="entry name" value="Thioredoxin"/>
    <property type="match status" value="1"/>
</dbReference>
<dbReference type="RefSeq" id="WP_119865745.1">
    <property type="nucleotide sequence ID" value="NZ_CP016786.1"/>
</dbReference>